<keyword evidence="2" id="KW-1185">Reference proteome</keyword>
<comment type="caution">
    <text evidence="1">The sequence shown here is derived from an EMBL/GenBank/DDBJ whole genome shotgun (WGS) entry which is preliminary data.</text>
</comment>
<dbReference type="EMBL" id="VJMJ01000038">
    <property type="protein sequence ID" value="KAF0741244.1"/>
    <property type="molecule type" value="Genomic_DNA"/>
</dbReference>
<dbReference type="VEuPathDB" id="FungiDB:AeMF1_015725"/>
<accession>A0A6G0XLZ4</accession>
<reference evidence="1 2" key="1">
    <citation type="submission" date="2019-07" db="EMBL/GenBank/DDBJ databases">
        <title>Genomics analysis of Aphanomyces spp. identifies a new class of oomycete effector associated with host adaptation.</title>
        <authorList>
            <person name="Gaulin E."/>
        </authorList>
    </citation>
    <scope>NUCLEOTIDE SEQUENCE [LARGE SCALE GENOMIC DNA]</scope>
    <source>
        <strain evidence="1 2">ATCC 201684</strain>
    </source>
</reference>
<evidence type="ECO:0000313" key="2">
    <source>
        <dbReference type="Proteomes" id="UP000481153"/>
    </source>
</evidence>
<gene>
    <name evidence="1" type="ORF">Ae201684_003533</name>
</gene>
<proteinExistence type="predicted"/>
<protein>
    <submittedName>
        <fullName evidence="1">Uncharacterized protein</fullName>
    </submittedName>
</protein>
<organism evidence="1 2">
    <name type="scientific">Aphanomyces euteiches</name>
    <dbReference type="NCBI Taxonomy" id="100861"/>
    <lineage>
        <taxon>Eukaryota</taxon>
        <taxon>Sar</taxon>
        <taxon>Stramenopiles</taxon>
        <taxon>Oomycota</taxon>
        <taxon>Saprolegniomycetes</taxon>
        <taxon>Saprolegniales</taxon>
        <taxon>Verrucalvaceae</taxon>
        <taxon>Aphanomyces</taxon>
    </lineage>
</organism>
<evidence type="ECO:0000313" key="1">
    <source>
        <dbReference type="EMBL" id="KAF0741244.1"/>
    </source>
</evidence>
<dbReference type="AlphaFoldDB" id="A0A6G0XLZ4"/>
<sequence>MQWESSVFPSSTLFQLDRLPQHQPHELLGPGGFPTLGSHMHLCGTRAWEENQGDTLVVEWYFWPAIENRPRKRVRERFTLLASTTSSLMYQQFVELCWDVQQHHSGDPLQLMLLPASWQVHHIETSYYRRIA</sequence>
<dbReference type="Proteomes" id="UP000481153">
    <property type="component" value="Unassembled WGS sequence"/>
</dbReference>
<name>A0A6G0XLZ4_9STRA</name>